<dbReference type="Proteomes" id="UP000078454">
    <property type="component" value="Unassembled WGS sequence"/>
</dbReference>
<protein>
    <recommendedName>
        <fullName evidence="4">DUF2812 domain-containing protein</fullName>
    </recommendedName>
</protein>
<keyword evidence="1" id="KW-0472">Membrane</keyword>
<dbReference type="AlphaFoldDB" id="A0A198ARC6"/>
<keyword evidence="1" id="KW-1133">Transmembrane helix</keyword>
<keyword evidence="1" id="KW-0812">Transmembrane</keyword>
<keyword evidence="3" id="KW-1185">Reference proteome</keyword>
<feature type="transmembrane region" description="Helical" evidence="1">
    <location>
        <begin position="138"/>
        <end position="159"/>
    </location>
</feature>
<evidence type="ECO:0000313" key="3">
    <source>
        <dbReference type="Proteomes" id="UP000078454"/>
    </source>
</evidence>
<dbReference type="RefSeq" id="WP_068661779.1">
    <property type="nucleotide sequence ID" value="NZ_LYPB01000038.1"/>
</dbReference>
<accession>A0A198ARC6</accession>
<sequence>MNETKKVFKWWDSSQSEIITAWLEDMEAQGWHLQRVNWNGLRFHFEKGAPRKMSYCVDYQMKVDANYAGIFEDTGWDQIYSGAGWYIWRQTYQDTKPEIFTDIDSMIERNKRLIGVFTAVTAAQVPICLTNINNASFYPLLILYAPVLVLLGISLYRLVVANKRLQAKKDIL</sequence>
<proteinExistence type="predicted"/>
<comment type="caution">
    <text evidence="2">The sequence shown here is derived from an EMBL/GenBank/DDBJ whole genome shotgun (WGS) entry which is preliminary data.</text>
</comment>
<feature type="transmembrane region" description="Helical" evidence="1">
    <location>
        <begin position="113"/>
        <end position="132"/>
    </location>
</feature>
<gene>
    <name evidence="2" type="ORF">A8708_31895</name>
</gene>
<dbReference type="EMBL" id="LYPB01000038">
    <property type="protein sequence ID" value="OAS23645.1"/>
    <property type="molecule type" value="Genomic_DNA"/>
</dbReference>
<evidence type="ECO:0008006" key="4">
    <source>
        <dbReference type="Google" id="ProtNLM"/>
    </source>
</evidence>
<reference evidence="2 3" key="1">
    <citation type="submission" date="2016-05" db="EMBL/GenBank/DDBJ databases">
        <title>Paenibacillus sp. 1ZS3-15 nov., isolated from the rhizosphere soil.</title>
        <authorList>
            <person name="Zhang X.X."/>
            <person name="Zhang J."/>
        </authorList>
    </citation>
    <scope>NUCLEOTIDE SEQUENCE [LARGE SCALE GENOMIC DNA]</scope>
    <source>
        <strain evidence="2 3">1ZS3-15</strain>
    </source>
</reference>
<evidence type="ECO:0000256" key="1">
    <source>
        <dbReference type="SAM" id="Phobius"/>
    </source>
</evidence>
<dbReference type="STRING" id="1850517.A8708_31895"/>
<name>A0A198ARC6_9BACL</name>
<dbReference type="Pfam" id="PF11193">
    <property type="entry name" value="DUF2812"/>
    <property type="match status" value="1"/>
</dbReference>
<dbReference type="InterPro" id="IPR021359">
    <property type="entry name" value="DUF2812"/>
</dbReference>
<evidence type="ECO:0000313" key="2">
    <source>
        <dbReference type="EMBL" id="OAS23645.1"/>
    </source>
</evidence>
<organism evidence="2 3">
    <name type="scientific">Paenibacillus oryzisoli</name>
    <dbReference type="NCBI Taxonomy" id="1850517"/>
    <lineage>
        <taxon>Bacteria</taxon>
        <taxon>Bacillati</taxon>
        <taxon>Bacillota</taxon>
        <taxon>Bacilli</taxon>
        <taxon>Bacillales</taxon>
        <taxon>Paenibacillaceae</taxon>
        <taxon>Paenibacillus</taxon>
    </lineage>
</organism>